<dbReference type="AlphaFoldDB" id="A0ABD1XG48"/>
<dbReference type="Proteomes" id="UP001605036">
    <property type="component" value="Unassembled WGS sequence"/>
</dbReference>
<accession>A0ABD1XG48</accession>
<evidence type="ECO:0000313" key="1">
    <source>
        <dbReference type="EMBL" id="KAL2607922.1"/>
    </source>
</evidence>
<keyword evidence="2" id="KW-1185">Reference proteome</keyword>
<sequence>MASRVAPERRPTGPIGTARSTIVQGSLHAVDAYRTVVAEGSPRSPVDPGLIPTNGFSVASRDRDTGVTGGALKISRVQTALRPYLLTIQVTRDWQEREALSFAQSVWTSGVLQESARCTEAKTRKPKQIHKATGVVHSEGIDVQ</sequence>
<protein>
    <submittedName>
        <fullName evidence="1">Uncharacterized protein</fullName>
    </submittedName>
</protein>
<organism evidence="1 2">
    <name type="scientific">Riccia fluitans</name>
    <dbReference type="NCBI Taxonomy" id="41844"/>
    <lineage>
        <taxon>Eukaryota</taxon>
        <taxon>Viridiplantae</taxon>
        <taxon>Streptophyta</taxon>
        <taxon>Embryophyta</taxon>
        <taxon>Marchantiophyta</taxon>
        <taxon>Marchantiopsida</taxon>
        <taxon>Marchantiidae</taxon>
        <taxon>Marchantiales</taxon>
        <taxon>Ricciaceae</taxon>
        <taxon>Riccia</taxon>
    </lineage>
</organism>
<evidence type="ECO:0000313" key="2">
    <source>
        <dbReference type="Proteomes" id="UP001605036"/>
    </source>
</evidence>
<name>A0ABD1XG48_9MARC</name>
<reference evidence="1 2" key="1">
    <citation type="submission" date="2024-09" db="EMBL/GenBank/DDBJ databases">
        <title>Chromosome-scale assembly of Riccia fluitans.</title>
        <authorList>
            <person name="Paukszto L."/>
            <person name="Sawicki J."/>
            <person name="Karawczyk K."/>
            <person name="Piernik-Szablinska J."/>
            <person name="Szczecinska M."/>
            <person name="Mazdziarz M."/>
        </authorList>
    </citation>
    <scope>NUCLEOTIDE SEQUENCE [LARGE SCALE GENOMIC DNA]</scope>
    <source>
        <strain evidence="1">Rf_01</strain>
        <tissue evidence="1">Aerial parts of the thallus</tissue>
    </source>
</reference>
<proteinExistence type="predicted"/>
<dbReference type="EMBL" id="JBHFFA010000008">
    <property type="protein sequence ID" value="KAL2607922.1"/>
    <property type="molecule type" value="Genomic_DNA"/>
</dbReference>
<comment type="caution">
    <text evidence="1">The sequence shown here is derived from an EMBL/GenBank/DDBJ whole genome shotgun (WGS) entry which is preliminary data.</text>
</comment>
<gene>
    <name evidence="1" type="ORF">R1flu_026495</name>
</gene>